<name>A0AAW0AZN1_9AGAR</name>
<dbReference type="GO" id="GO:0008270">
    <property type="term" value="F:zinc ion binding"/>
    <property type="evidence" value="ECO:0007669"/>
    <property type="project" value="UniProtKB-KW"/>
</dbReference>
<keyword evidence="3" id="KW-0862">Zinc</keyword>
<dbReference type="SUPFAM" id="SSF144232">
    <property type="entry name" value="HIT/MYND zinc finger-like"/>
    <property type="match status" value="1"/>
</dbReference>
<dbReference type="InterPro" id="IPR002893">
    <property type="entry name" value="Znf_MYND"/>
</dbReference>
<evidence type="ECO:0000256" key="2">
    <source>
        <dbReference type="ARBA" id="ARBA00022771"/>
    </source>
</evidence>
<dbReference type="Proteomes" id="UP001362999">
    <property type="component" value="Unassembled WGS sequence"/>
</dbReference>
<reference evidence="6 7" key="1">
    <citation type="journal article" date="2024" name="J Genomics">
        <title>Draft genome sequencing and assembly of Favolaschia claudopus CIRM-BRFM 2984 isolated from oak limbs.</title>
        <authorList>
            <person name="Navarro D."/>
            <person name="Drula E."/>
            <person name="Chaduli D."/>
            <person name="Cazenave R."/>
            <person name="Ahrendt S."/>
            <person name="Wang J."/>
            <person name="Lipzen A."/>
            <person name="Daum C."/>
            <person name="Barry K."/>
            <person name="Grigoriev I.V."/>
            <person name="Favel A."/>
            <person name="Rosso M.N."/>
            <person name="Martin F."/>
        </authorList>
    </citation>
    <scope>NUCLEOTIDE SEQUENCE [LARGE SCALE GENOMIC DNA]</scope>
    <source>
        <strain evidence="6 7">CIRM-BRFM 2984</strain>
    </source>
</reference>
<dbReference type="PROSITE" id="PS50865">
    <property type="entry name" value="ZF_MYND_2"/>
    <property type="match status" value="1"/>
</dbReference>
<proteinExistence type="predicted"/>
<evidence type="ECO:0000256" key="1">
    <source>
        <dbReference type="ARBA" id="ARBA00022723"/>
    </source>
</evidence>
<feature type="domain" description="MYND-type" evidence="5">
    <location>
        <begin position="226"/>
        <end position="269"/>
    </location>
</feature>
<comment type="caution">
    <text evidence="6">The sequence shown here is derived from an EMBL/GenBank/DDBJ whole genome shotgun (WGS) entry which is preliminary data.</text>
</comment>
<dbReference type="Pfam" id="PF01753">
    <property type="entry name" value="zf-MYND"/>
    <property type="match status" value="1"/>
</dbReference>
<dbReference type="EMBL" id="JAWWNJ010000045">
    <property type="protein sequence ID" value="KAK7019043.1"/>
    <property type="molecule type" value="Genomic_DNA"/>
</dbReference>
<evidence type="ECO:0000259" key="5">
    <source>
        <dbReference type="PROSITE" id="PS50865"/>
    </source>
</evidence>
<sequence length="270" mass="30507">MVRAVDLHNSGQLKYQAGLMREAFDYYHRAIVQILDHEDIFQTGGNVPNEYPRELLGFLWNNLLSFFKSDDPSFTQEKCPAAYDLVYSFRPTSSSKAHPQFKGAKGQHLLKGLQITGGFALGILAWRKGDRATTAKRYKEALDIADAHPPFDKWSPSLKHLDWYVAHEAEDMRNNFKILVSRDEINSRMAGSGQGNLRKDVLESTTVRLGQDGSELNREESFVVATDACGRSECTKRGVGFKRCSACKKIAYCGVECQKADWKKHKLTHN</sequence>
<keyword evidence="2 4" id="KW-0863">Zinc-finger</keyword>
<evidence type="ECO:0000256" key="3">
    <source>
        <dbReference type="ARBA" id="ARBA00022833"/>
    </source>
</evidence>
<gene>
    <name evidence="6" type="ORF">R3P38DRAFT_3398968</name>
</gene>
<dbReference type="AlphaFoldDB" id="A0AAW0AZN1"/>
<organism evidence="6 7">
    <name type="scientific">Favolaschia claudopus</name>
    <dbReference type="NCBI Taxonomy" id="2862362"/>
    <lineage>
        <taxon>Eukaryota</taxon>
        <taxon>Fungi</taxon>
        <taxon>Dikarya</taxon>
        <taxon>Basidiomycota</taxon>
        <taxon>Agaricomycotina</taxon>
        <taxon>Agaricomycetes</taxon>
        <taxon>Agaricomycetidae</taxon>
        <taxon>Agaricales</taxon>
        <taxon>Marasmiineae</taxon>
        <taxon>Mycenaceae</taxon>
        <taxon>Favolaschia</taxon>
    </lineage>
</organism>
<evidence type="ECO:0000313" key="6">
    <source>
        <dbReference type="EMBL" id="KAK7019043.1"/>
    </source>
</evidence>
<protein>
    <recommendedName>
        <fullName evidence="5">MYND-type domain-containing protein</fullName>
    </recommendedName>
</protein>
<keyword evidence="1" id="KW-0479">Metal-binding</keyword>
<evidence type="ECO:0000313" key="7">
    <source>
        <dbReference type="Proteomes" id="UP001362999"/>
    </source>
</evidence>
<keyword evidence="7" id="KW-1185">Reference proteome</keyword>
<dbReference type="Gene3D" id="6.10.140.2220">
    <property type="match status" value="1"/>
</dbReference>
<accession>A0AAW0AZN1</accession>
<evidence type="ECO:0000256" key="4">
    <source>
        <dbReference type="PROSITE-ProRule" id="PRU00134"/>
    </source>
</evidence>